<protein>
    <submittedName>
        <fullName evidence="1">Uncharacterized protein</fullName>
    </submittedName>
</protein>
<gene>
    <name evidence="1" type="ORF">HRR80_003382</name>
</gene>
<name>A0AAN6IVY0_EXODE</name>
<reference evidence="1" key="1">
    <citation type="submission" date="2023-01" db="EMBL/GenBank/DDBJ databases">
        <title>Exophiala dermititidis isolated from Cystic Fibrosis Patient.</title>
        <authorList>
            <person name="Kurbessoian T."/>
            <person name="Crocker A."/>
            <person name="Murante D."/>
            <person name="Hogan D.A."/>
            <person name="Stajich J.E."/>
        </authorList>
    </citation>
    <scope>NUCLEOTIDE SEQUENCE</scope>
    <source>
        <strain evidence="1">Ex8</strain>
    </source>
</reference>
<evidence type="ECO:0000313" key="2">
    <source>
        <dbReference type="Proteomes" id="UP001161757"/>
    </source>
</evidence>
<evidence type="ECO:0000313" key="1">
    <source>
        <dbReference type="EMBL" id="KAJ8993359.1"/>
    </source>
</evidence>
<accession>A0AAN6IVY0</accession>
<comment type="caution">
    <text evidence="1">The sequence shown here is derived from an EMBL/GenBank/DDBJ whole genome shotgun (WGS) entry which is preliminary data.</text>
</comment>
<sequence length="128" mass="14561">MLQKTRAEQSYFCHRSCTILVNRTIPMPRFRYGPDTTKRPSVFRLFEVAASLLRLSDHASQTAGRNLLGSGLQTALLYEGALSKPLYRKWLPRGHHVRIRPASPCSKHAGRYGRAHAHVRRLQHSESA</sequence>
<dbReference type="Proteomes" id="UP001161757">
    <property type="component" value="Unassembled WGS sequence"/>
</dbReference>
<proteinExistence type="predicted"/>
<dbReference type="EMBL" id="JAJGCB010000004">
    <property type="protein sequence ID" value="KAJ8993359.1"/>
    <property type="molecule type" value="Genomic_DNA"/>
</dbReference>
<dbReference type="AlphaFoldDB" id="A0AAN6IVY0"/>
<organism evidence="1 2">
    <name type="scientific">Exophiala dermatitidis</name>
    <name type="common">Black yeast-like fungus</name>
    <name type="synonym">Wangiella dermatitidis</name>
    <dbReference type="NCBI Taxonomy" id="5970"/>
    <lineage>
        <taxon>Eukaryota</taxon>
        <taxon>Fungi</taxon>
        <taxon>Dikarya</taxon>
        <taxon>Ascomycota</taxon>
        <taxon>Pezizomycotina</taxon>
        <taxon>Eurotiomycetes</taxon>
        <taxon>Chaetothyriomycetidae</taxon>
        <taxon>Chaetothyriales</taxon>
        <taxon>Herpotrichiellaceae</taxon>
        <taxon>Exophiala</taxon>
    </lineage>
</organism>